<feature type="transmembrane region" description="Helical" evidence="1">
    <location>
        <begin position="118"/>
        <end position="140"/>
    </location>
</feature>
<evidence type="ECO:0000256" key="1">
    <source>
        <dbReference type="SAM" id="Phobius"/>
    </source>
</evidence>
<evidence type="ECO:0000313" key="3">
    <source>
        <dbReference type="Proteomes" id="UP000002412"/>
    </source>
</evidence>
<dbReference type="RefSeq" id="WP_011988591.1">
    <property type="nucleotide sequence ID" value="NC_009705.1"/>
</dbReference>
<feature type="transmembrane region" description="Helical" evidence="1">
    <location>
        <begin position="67"/>
        <end position="89"/>
    </location>
</feature>
<proteinExistence type="predicted"/>
<dbReference type="AlphaFoldDB" id="A0A0U1QTN8"/>
<protein>
    <submittedName>
        <fullName evidence="2">Putative type IV secretion system protein IcmC/DotIE</fullName>
    </submittedName>
</protein>
<keyword evidence="1" id="KW-1133">Transmembrane helix</keyword>
<dbReference type="EMBL" id="CP000719">
    <property type="protein sequence ID" value="ABS45747.1"/>
    <property type="molecule type" value="Genomic_DNA"/>
</dbReference>
<dbReference type="KEGG" id="ypi:YpsIP31758_B0118"/>
<gene>
    <name evidence="2" type="ordered locus">YpsIP31758_B0118</name>
</gene>
<keyword evidence="1" id="KW-0812">Transmembrane</keyword>
<accession>A0A0U1QTN8</accession>
<keyword evidence="2" id="KW-0614">Plasmid</keyword>
<feature type="transmembrane region" description="Helical" evidence="1">
    <location>
        <begin position="20"/>
        <end position="46"/>
    </location>
</feature>
<geneLocation type="plasmid" evidence="3">
    <name>plasmid_153kb</name>
</geneLocation>
<dbReference type="Proteomes" id="UP000002412">
    <property type="component" value="Plasmid p_153kb"/>
</dbReference>
<name>A0A0U1QTN8_YERP3</name>
<feature type="transmembrane region" description="Helical" evidence="1">
    <location>
        <begin position="152"/>
        <end position="170"/>
    </location>
</feature>
<organism evidence="2 3">
    <name type="scientific">Yersinia pseudotuberculosis serotype O:1b (strain IP 31758)</name>
    <dbReference type="NCBI Taxonomy" id="349747"/>
    <lineage>
        <taxon>Bacteria</taxon>
        <taxon>Pseudomonadati</taxon>
        <taxon>Pseudomonadota</taxon>
        <taxon>Gammaproteobacteria</taxon>
        <taxon>Enterobacterales</taxon>
        <taxon>Yersiniaceae</taxon>
        <taxon>Yersinia</taxon>
    </lineage>
</organism>
<evidence type="ECO:0000313" key="2">
    <source>
        <dbReference type="EMBL" id="ABS45747.1"/>
    </source>
</evidence>
<sequence length="193" mass="20728">MDKFPDLMTLAINFGKIMPPFIMLLQGICGIIGMWLFVTGLTDVVGVSNPNMDKYIASRSKYSVSGAIVKMVIGSFFVGMATLQLVGILSRSLTGDYANSRMLSYSSAGTTLEQQAQLATLGLLSVVQAVGFVALMKGLFTLVGRFNGENNANLGTASTVIIGGVLAWNFKWFADVINNQFGYNIIGLFGAWN</sequence>
<reference evidence="2 3" key="1">
    <citation type="journal article" date="2007" name="PLoS Genet.">
        <title>The complete genome sequence of Yersinia pseudotuberculosis IP31758, the causative agent of Far East scarlet-like fever.</title>
        <authorList>
            <person name="Eppinger M."/>
            <person name="Rosovitz M.J."/>
            <person name="Fricke W.F."/>
            <person name="Rasko D.A."/>
            <person name="Kokorina G."/>
            <person name="Fayolle C."/>
            <person name="Lindler L.E."/>
            <person name="Carniel E."/>
            <person name="Ravel J."/>
        </authorList>
    </citation>
    <scope>NUCLEOTIDE SEQUENCE [LARGE SCALE GENOMIC DNA]</scope>
    <source>
        <strain evidence="2 3">IP 31758</strain>
        <plasmid evidence="3">Plasmid plasmid_153kb</plasmid>
    </source>
</reference>
<keyword evidence="1" id="KW-0472">Membrane</keyword>
<dbReference type="HOGENOM" id="CLU_1401414_0_0_6"/>